<keyword evidence="3 4" id="KW-0520">NAD</keyword>
<keyword evidence="2 4" id="KW-0560">Oxidoreductase</keyword>
<gene>
    <name evidence="7" type="ORF">FA10DRAFT_232792</name>
</gene>
<feature type="domain" description="Glutamate/phenylalanine/leucine/valine/L-tryptophan dehydrogenase C-terminal" evidence="6">
    <location>
        <begin position="666"/>
        <end position="929"/>
    </location>
</feature>
<dbReference type="InterPro" id="IPR056365">
    <property type="entry name" value="NAD-GDH_2nd"/>
</dbReference>
<evidence type="ECO:0000259" key="6">
    <source>
        <dbReference type="SMART" id="SM00839"/>
    </source>
</evidence>
<dbReference type="SUPFAM" id="SSF53223">
    <property type="entry name" value="Aminoacid dehydrogenase-like, N-terminal domain"/>
    <property type="match status" value="1"/>
</dbReference>
<dbReference type="GO" id="GO:0005739">
    <property type="term" value="C:mitochondrion"/>
    <property type="evidence" value="ECO:0007669"/>
    <property type="project" value="UniProtKB-UniRule"/>
</dbReference>
<protein>
    <recommendedName>
        <fullName evidence="4">NAD-specific glutamate dehydrogenase</fullName>
        <ecNumber evidence="4">1.4.1.2</ecNumber>
    </recommendedName>
</protein>
<feature type="compositionally biased region" description="Polar residues" evidence="5">
    <location>
        <begin position="1"/>
        <end position="10"/>
    </location>
</feature>
<evidence type="ECO:0000256" key="3">
    <source>
        <dbReference type="ARBA" id="ARBA00023027"/>
    </source>
</evidence>
<dbReference type="Proteomes" id="UP000245768">
    <property type="component" value="Unassembled WGS sequence"/>
</dbReference>
<comment type="function">
    <text evidence="4">NAD(+)-dependent glutamate dehydrogenase which degrades glutamate to ammonia and alpha-ketoglutarate.</text>
</comment>
<dbReference type="Pfam" id="PF00208">
    <property type="entry name" value="ELFV_dehydrog"/>
    <property type="match status" value="1"/>
</dbReference>
<reference evidence="7 8" key="1">
    <citation type="journal article" date="2018" name="Mol. Biol. Evol.">
        <title>Broad Genomic Sampling Reveals a Smut Pathogenic Ancestry of the Fungal Clade Ustilaginomycotina.</title>
        <authorList>
            <person name="Kijpornyongpan T."/>
            <person name="Mondo S.J."/>
            <person name="Barry K."/>
            <person name="Sandor L."/>
            <person name="Lee J."/>
            <person name="Lipzen A."/>
            <person name="Pangilinan J."/>
            <person name="LaButti K."/>
            <person name="Hainaut M."/>
            <person name="Henrissat B."/>
            <person name="Grigoriev I.V."/>
            <person name="Spatafora J.W."/>
            <person name="Aime M.C."/>
        </authorList>
    </citation>
    <scope>NUCLEOTIDE SEQUENCE [LARGE SCALE GENOMIC DNA]</scope>
    <source>
        <strain evidence="7 8">MCA 4198</strain>
    </source>
</reference>
<evidence type="ECO:0000313" key="8">
    <source>
        <dbReference type="Proteomes" id="UP000245768"/>
    </source>
</evidence>
<name>A0A316YFG4_9BASI</name>
<proteinExistence type="inferred from homology"/>
<accession>A0A316YFG4</accession>
<dbReference type="InterPro" id="IPR036291">
    <property type="entry name" value="NAD(P)-bd_dom_sf"/>
</dbReference>
<evidence type="ECO:0000313" key="7">
    <source>
        <dbReference type="EMBL" id="PWN88290.1"/>
    </source>
</evidence>
<dbReference type="GO" id="GO:0004352">
    <property type="term" value="F:glutamate dehydrogenase (NAD+) activity"/>
    <property type="evidence" value="ECO:0007669"/>
    <property type="project" value="UniProtKB-UniRule"/>
</dbReference>
<dbReference type="InParanoid" id="A0A316YFG4"/>
<keyword evidence="8" id="KW-1185">Reference proteome</keyword>
<dbReference type="InterPro" id="IPR006096">
    <property type="entry name" value="Glu/Leu/Phe/Val/Trp_DH_C"/>
</dbReference>
<dbReference type="PANTHER" id="PTHR11606:SF24">
    <property type="entry name" value="NAD-SPECIFIC GLUTAMATE DEHYDROGENASE"/>
    <property type="match status" value="1"/>
</dbReference>
<dbReference type="Gene3D" id="3.40.50.720">
    <property type="entry name" value="NAD(P)-binding Rossmann-like Domain"/>
    <property type="match status" value="1"/>
</dbReference>
<organism evidence="7 8">
    <name type="scientific">Acaromyces ingoldii</name>
    <dbReference type="NCBI Taxonomy" id="215250"/>
    <lineage>
        <taxon>Eukaryota</taxon>
        <taxon>Fungi</taxon>
        <taxon>Dikarya</taxon>
        <taxon>Basidiomycota</taxon>
        <taxon>Ustilaginomycotina</taxon>
        <taxon>Exobasidiomycetes</taxon>
        <taxon>Exobasidiales</taxon>
        <taxon>Cryptobasidiaceae</taxon>
        <taxon>Acaromyces</taxon>
    </lineage>
</organism>
<dbReference type="Pfam" id="PF23147">
    <property type="entry name" value="GDH2_N"/>
    <property type="match status" value="1"/>
</dbReference>
<dbReference type="InterPro" id="IPR055480">
    <property type="entry name" value="NAD-GDH_N"/>
</dbReference>
<dbReference type="Pfam" id="PF23152">
    <property type="entry name" value="GDH_2nd"/>
    <property type="match status" value="1"/>
</dbReference>
<dbReference type="PANTHER" id="PTHR11606">
    <property type="entry name" value="GLUTAMATE DEHYDROGENASE"/>
    <property type="match status" value="1"/>
</dbReference>
<dbReference type="STRING" id="215250.A0A316YFG4"/>
<evidence type="ECO:0000256" key="2">
    <source>
        <dbReference type="ARBA" id="ARBA00023002"/>
    </source>
</evidence>
<dbReference type="SMART" id="SM00839">
    <property type="entry name" value="ELFV_dehydrog"/>
    <property type="match status" value="1"/>
</dbReference>
<dbReference type="GO" id="GO:0006538">
    <property type="term" value="P:L-glutamate catabolic process"/>
    <property type="evidence" value="ECO:0007669"/>
    <property type="project" value="UniProtKB-UniRule"/>
</dbReference>
<dbReference type="RefSeq" id="XP_025375488.1">
    <property type="nucleotide sequence ID" value="XM_025518922.1"/>
</dbReference>
<dbReference type="SUPFAM" id="SSF51735">
    <property type="entry name" value="NAD(P)-binding Rossmann-fold domains"/>
    <property type="match status" value="1"/>
</dbReference>
<sequence length="1031" mass="115339">MASLKSNLLTPPSGPGTPNRAHTPAVANNSGYNDIIFEGKKDQASQVKATLKERGFIPPDLVDAEVDWFYLNLGISDTYFALETPKTISDHIMALYGAKILAYTKHSNSLDIDLEHATDDGAVFIHSSQAGRSSVGGPQWEKRIDANYLDKSTAANAYRLETYRAAGSVSAQSTQQLRCYFVSKCHFVEPIPKPETPEWADIRKVSDRTFLTKASENTLAVYQEVMDEALKRHGPVIEMFEVEGSRERRIVIGYRMETTKSYFSALSDLYHFYGLFSSRKYVEQFSNNVTIISIYLNPMPGMKGPPIEHSIWQIIKEASLLYVLPENPFFQSGASESCHAVQEATYAYVGWLFAQHFCNRLGQAYQALRNVLDESDAAQASILNDIKLRFREETFTRQSIQEVMLSHPDIVRLLYVHFANIHYPGAENQELVPTLSYQRLVKEEVLNDVQMYERIRKAAGNAHERQVLEALLFFNKAVLKTNFYTPTKVALSFRLSPDFLPDVEYPLKPYGIIFVVGAEFRGFHVRFRDVARGGIRIVRSRNREAYSVNQRSLFDENYALASTQHLKNKDIPEGGSKGTILPTLEADPRLCFEKYVDAICDILIKGETPGVKEEIVDLVAKEEILFLGPDEGTADYMDWGAEHAKERGAPWWKSFTTGKTAATLGGVPHDTWGMTSLSVRQYEVGIYRKLGLKETEVTKVQTGGPDGDLGSNEILLSKDKTVAIIDGSGVLYDPVGIDRSELVRLAKARKMINNFDTKMLSKNGYRVLVEDQDVRLPTGEFVPDGVAFRNGAHLIFKADMFVPCGGRPESINISNVNKLFDADGKCNFKYIVEGANLFITKQARIELERRGVVLFPDASANKGGVTSSSLEVLCGLSLTDEEYTQRMTFKDGRTPPKFYLSYVADIQNIICANAAKEFEAVWAEHQKTGKPRSVISTELSQALNRLSEELEATDLFDQPTIRHAVMAQVFPKTLIEHVGLEKLCSRIPRAYASSAFAAFLAADFIYRNGPNASAVAFYKHVSALEQGFKPA</sequence>
<comment type="similarity">
    <text evidence="1 4">Belongs to the Glu/Leu/Phe/Val dehydrogenases family.</text>
</comment>
<dbReference type="FunCoup" id="A0A316YFG4">
    <property type="interactions" value="171"/>
</dbReference>
<comment type="catalytic activity">
    <reaction evidence="4">
        <text>L-glutamate + NAD(+) + H2O = 2-oxoglutarate + NH4(+) + NADH + H(+)</text>
        <dbReference type="Rhea" id="RHEA:15133"/>
        <dbReference type="ChEBI" id="CHEBI:15377"/>
        <dbReference type="ChEBI" id="CHEBI:15378"/>
        <dbReference type="ChEBI" id="CHEBI:16810"/>
        <dbReference type="ChEBI" id="CHEBI:28938"/>
        <dbReference type="ChEBI" id="CHEBI:29985"/>
        <dbReference type="ChEBI" id="CHEBI:57540"/>
        <dbReference type="ChEBI" id="CHEBI:57945"/>
        <dbReference type="EC" id="1.4.1.2"/>
    </reaction>
</comment>
<dbReference type="PIRSF" id="PIRSF000184">
    <property type="entry name" value="GDH_NAD"/>
    <property type="match status" value="1"/>
</dbReference>
<dbReference type="GeneID" id="37040838"/>
<feature type="region of interest" description="Disordered" evidence="5">
    <location>
        <begin position="1"/>
        <end position="26"/>
    </location>
</feature>
<dbReference type="EMBL" id="KZ819638">
    <property type="protein sequence ID" value="PWN88290.1"/>
    <property type="molecule type" value="Genomic_DNA"/>
</dbReference>
<dbReference type="EC" id="1.4.1.2" evidence="4"/>
<dbReference type="AlphaFoldDB" id="A0A316YFG4"/>
<evidence type="ECO:0000256" key="4">
    <source>
        <dbReference type="PIRNR" id="PIRNR000184"/>
    </source>
</evidence>
<dbReference type="InterPro" id="IPR046346">
    <property type="entry name" value="Aminoacid_DH-like_N_sf"/>
</dbReference>
<evidence type="ECO:0000256" key="1">
    <source>
        <dbReference type="ARBA" id="ARBA00006382"/>
    </source>
</evidence>
<dbReference type="OrthoDB" id="184415at2759"/>
<dbReference type="InterPro" id="IPR016210">
    <property type="entry name" value="NAD-GDH_euk"/>
</dbReference>
<evidence type="ECO:0000256" key="5">
    <source>
        <dbReference type="SAM" id="MobiDB-lite"/>
    </source>
</evidence>